<evidence type="ECO:0000313" key="10">
    <source>
        <dbReference type="EMBL" id="OXB67148.1"/>
    </source>
</evidence>
<dbReference type="PANTHER" id="PTHR19325">
    <property type="entry name" value="COMPLEMENT COMPONENT-RELATED SUSHI DOMAIN-CONTAINING"/>
    <property type="match status" value="1"/>
</dbReference>
<feature type="disulfide bond" evidence="6">
    <location>
        <begin position="441"/>
        <end position="484"/>
    </location>
</feature>
<feature type="domain" description="Sushi" evidence="9">
    <location>
        <begin position="59"/>
        <end position="122"/>
    </location>
</feature>
<dbReference type="SMART" id="SM00032">
    <property type="entry name" value="CCP"/>
    <property type="match status" value="9"/>
</dbReference>
<dbReference type="InterPro" id="IPR035976">
    <property type="entry name" value="Sushi/SCR/CCP_sf"/>
</dbReference>
<feature type="disulfide bond" evidence="6">
    <location>
        <begin position="410"/>
        <end position="437"/>
    </location>
</feature>
<dbReference type="SUPFAM" id="SSF57535">
    <property type="entry name" value="Complement control module/SCR domain"/>
    <property type="match status" value="9"/>
</dbReference>
<evidence type="ECO:0000256" key="4">
    <source>
        <dbReference type="ARBA" id="ARBA00023157"/>
    </source>
</evidence>
<evidence type="ECO:0000256" key="6">
    <source>
        <dbReference type="PROSITE-ProRule" id="PRU00302"/>
    </source>
</evidence>
<keyword evidence="11" id="KW-1185">Reference proteome</keyword>
<dbReference type="InterPro" id="IPR050350">
    <property type="entry name" value="Compl-Cell_Adhes-Reg"/>
</dbReference>
<dbReference type="Gene3D" id="1.20.5.3730">
    <property type="match status" value="1"/>
</dbReference>
<proteinExistence type="predicted"/>
<feature type="domain" description="Sushi" evidence="9">
    <location>
        <begin position="563"/>
        <end position="621"/>
    </location>
</feature>
<dbReference type="CDD" id="cd00033">
    <property type="entry name" value="CCP"/>
    <property type="match status" value="8"/>
</dbReference>
<keyword evidence="7" id="KW-0812">Transmembrane</keyword>
<dbReference type="PROSITE" id="PS50923">
    <property type="entry name" value="SUSHI"/>
    <property type="match status" value="9"/>
</dbReference>
<evidence type="ECO:0000256" key="8">
    <source>
        <dbReference type="SAM" id="SignalP"/>
    </source>
</evidence>
<feature type="disulfide bond" evidence="6">
    <location>
        <begin position="286"/>
        <end position="313"/>
    </location>
</feature>
<dbReference type="PANTHER" id="PTHR19325:SF560">
    <property type="entry name" value="SUSHI, VON WILLEBRAND FACTOR TYPE A, EGF AND PENTRAXIN DOMAIN-CONTAINING PROTEIN 1"/>
    <property type="match status" value="1"/>
</dbReference>
<dbReference type="STRING" id="9009.A0A226NII8"/>
<name>A0A226NII8_CALSU</name>
<feature type="signal peptide" evidence="8">
    <location>
        <begin position="1"/>
        <end position="31"/>
    </location>
</feature>
<evidence type="ECO:0000256" key="2">
    <source>
        <dbReference type="ARBA" id="ARBA00022729"/>
    </source>
</evidence>
<protein>
    <recommendedName>
        <fullName evidence="9">Sushi domain-containing protein</fullName>
    </recommendedName>
</protein>
<keyword evidence="4 6" id="KW-1015">Disulfide bond</keyword>
<evidence type="ECO:0000259" key="9">
    <source>
        <dbReference type="PROSITE" id="PS50923"/>
    </source>
</evidence>
<evidence type="ECO:0000256" key="5">
    <source>
        <dbReference type="ARBA" id="ARBA00023180"/>
    </source>
</evidence>
<dbReference type="InterPro" id="IPR000436">
    <property type="entry name" value="Sushi_SCR_CCP_dom"/>
</dbReference>
<dbReference type="Pfam" id="PF00084">
    <property type="entry name" value="Sushi"/>
    <property type="match status" value="9"/>
</dbReference>
<feature type="transmembrane region" description="Helical" evidence="7">
    <location>
        <begin position="44"/>
        <end position="63"/>
    </location>
</feature>
<keyword evidence="5" id="KW-0325">Glycoprotein</keyword>
<organism evidence="10 11">
    <name type="scientific">Callipepla squamata</name>
    <name type="common">Scaled quail</name>
    <dbReference type="NCBI Taxonomy" id="9009"/>
    <lineage>
        <taxon>Eukaryota</taxon>
        <taxon>Metazoa</taxon>
        <taxon>Chordata</taxon>
        <taxon>Craniata</taxon>
        <taxon>Vertebrata</taxon>
        <taxon>Euteleostomi</taxon>
        <taxon>Archelosauria</taxon>
        <taxon>Archosauria</taxon>
        <taxon>Dinosauria</taxon>
        <taxon>Saurischia</taxon>
        <taxon>Theropoda</taxon>
        <taxon>Coelurosauria</taxon>
        <taxon>Aves</taxon>
        <taxon>Neognathae</taxon>
        <taxon>Galloanserae</taxon>
        <taxon>Galliformes</taxon>
        <taxon>Odontophoridae</taxon>
        <taxon>Callipepla</taxon>
    </lineage>
</organism>
<feature type="domain" description="Sushi" evidence="9">
    <location>
        <begin position="256"/>
        <end position="315"/>
    </location>
</feature>
<keyword evidence="7" id="KW-1133">Transmembrane helix</keyword>
<evidence type="ECO:0000256" key="7">
    <source>
        <dbReference type="SAM" id="Phobius"/>
    </source>
</evidence>
<evidence type="ECO:0000313" key="11">
    <source>
        <dbReference type="Proteomes" id="UP000198323"/>
    </source>
</evidence>
<keyword evidence="3" id="KW-0677">Repeat</keyword>
<evidence type="ECO:0000256" key="3">
    <source>
        <dbReference type="ARBA" id="ARBA00022737"/>
    </source>
</evidence>
<feature type="chain" id="PRO_5012895254" description="Sushi domain-containing protein" evidence="8">
    <location>
        <begin position="32"/>
        <end position="667"/>
    </location>
</feature>
<gene>
    <name evidence="10" type="ORF">ASZ78_015789</name>
</gene>
<comment type="caution">
    <text evidence="10">The sequence shown here is derived from an EMBL/GenBank/DDBJ whole genome shotgun (WGS) entry which is preliminary data.</text>
</comment>
<keyword evidence="1 6" id="KW-0768">Sushi</keyword>
<dbReference type="AlphaFoldDB" id="A0A226NII8"/>
<accession>A0A226NII8</accession>
<dbReference type="OrthoDB" id="8961654at2759"/>
<dbReference type="Gene3D" id="2.10.70.10">
    <property type="entry name" value="Complement Module, domain 1"/>
    <property type="match status" value="9"/>
</dbReference>
<feature type="domain" description="Sushi" evidence="9">
    <location>
        <begin position="123"/>
        <end position="184"/>
    </location>
</feature>
<keyword evidence="2 8" id="KW-0732">Signal</keyword>
<feature type="domain" description="Sushi" evidence="9">
    <location>
        <begin position="185"/>
        <end position="255"/>
    </location>
</feature>
<evidence type="ECO:0000256" key="1">
    <source>
        <dbReference type="ARBA" id="ARBA00022659"/>
    </source>
</evidence>
<feature type="disulfide bond" evidence="6">
    <location>
        <begin position="533"/>
        <end position="560"/>
    </location>
</feature>
<dbReference type="FunFam" id="2.10.70.10:FF:000038">
    <property type="entry name" value="Complement component receptor type 1"/>
    <property type="match status" value="1"/>
</dbReference>
<keyword evidence="7" id="KW-0472">Membrane</keyword>
<dbReference type="FunFam" id="2.10.70.10:FF:000014">
    <property type="entry name" value="Membrane cofactor protein"/>
    <property type="match status" value="2"/>
</dbReference>
<feature type="domain" description="Sushi" evidence="9">
    <location>
        <begin position="316"/>
        <end position="379"/>
    </location>
</feature>
<sequence length="667" mass="74113">MVPTLGSARPRGCAAVLVLLLTAALVVGTHASYPGLSKQATLKFMAFRGIFLMVFLLVGACDAPPRFPFAELKEEYLYNRTFSTSDVVEYSCRPGYMRNFKVRSTYVCEKNRWKGSNNFCLPKSCSYPGEPTHGRLVEIEQFTFGSTANYSCDTGHRLVGNSQIRCVIKDGHVGWDGSVPICEPIPCLPPPNIENGEHNGGDVALFTYGASVTYRCHNDNRGMKRFSMVGDASIFCTTTDNLNGVWNKPAPECKVVSCREPQVEHGRLQSGYRAEYTFGDVVIFECEFRYEMQGSYTSLCDEDGNWDPPLPLCQRSSCDDPPDVQNAVKARLAGNLFPVETIITYECKTGYEFSPGVVMQHISCLPDFTWSEIPLPCEKPRCPKPDVGHGREVYKSKKDYTVGTQLRIECDEGYALSVQEVFTCQADGNWFPVLPYCHKTCGPPPQSTRGLNVNPTLSSYPYGYRVSYGCAAGLSLIGDESIFCTSEDGVNLVWSGPAPECREVRCPKPVVEHGEMVTLQHTFPYGASVRFYCKKGFTLHGNAESHCTADGTWQPALPQCQPVKCPAPSSKENLQIFADKEEYEFNESLHFSCRQSSHPAETAYTTCSAGGTWVPPPNCRTLCACKKIRQIQETFECGIPLAELRTLLEVQKLYLEIQKLEKELGGR</sequence>
<comment type="caution">
    <text evidence="6">Lacks conserved residue(s) required for the propagation of feature annotation.</text>
</comment>
<dbReference type="Proteomes" id="UP000198323">
    <property type="component" value="Unassembled WGS sequence"/>
</dbReference>
<feature type="domain" description="Sushi" evidence="9">
    <location>
        <begin position="380"/>
        <end position="439"/>
    </location>
</feature>
<reference evidence="10 11" key="1">
    <citation type="submission" date="2016-07" db="EMBL/GenBank/DDBJ databases">
        <title>Disparate Historic Effective Population Sizes Predicted by Modern Levels of Genome Diversity for the Scaled Quail (Callipepla squamata) and the Northern Bobwhite (Colinus virginianus): Inferences from First and Second Generation Draft Genome Assemblies for Sympatric New World Quail.</title>
        <authorList>
            <person name="Oldeschulte D.L."/>
            <person name="Halley Y.A."/>
            <person name="Bhattarai E.K."/>
            <person name="Brashear W.A."/>
            <person name="Hill J."/>
            <person name="Metz R.P."/>
            <person name="Johnson C.D."/>
            <person name="Rollins D."/>
            <person name="Peterson M.J."/>
            <person name="Bickhart D.M."/>
            <person name="Decker J.E."/>
            <person name="Seabury C.M."/>
        </authorList>
    </citation>
    <scope>NUCLEOTIDE SEQUENCE [LARGE SCALE GENOMIC DNA]</scope>
    <source>
        <strain evidence="10 11">Texas</strain>
        <tissue evidence="10">Leg muscle</tissue>
    </source>
</reference>
<dbReference type="EMBL" id="MCFN01000042">
    <property type="protein sequence ID" value="OXB67148.1"/>
    <property type="molecule type" value="Genomic_DNA"/>
</dbReference>
<feature type="domain" description="Sushi" evidence="9">
    <location>
        <begin position="440"/>
        <end position="503"/>
    </location>
</feature>
<feature type="domain" description="Sushi" evidence="9">
    <location>
        <begin position="504"/>
        <end position="562"/>
    </location>
</feature>